<feature type="compositionally biased region" description="Basic and acidic residues" evidence="1">
    <location>
        <begin position="148"/>
        <end position="167"/>
    </location>
</feature>
<protein>
    <submittedName>
        <fullName evidence="3">Uncharacterized protein LOC100909199</fullName>
    </submittedName>
</protein>
<feature type="compositionally biased region" description="Polar residues" evidence="1">
    <location>
        <begin position="16"/>
        <end position="27"/>
    </location>
</feature>
<reference evidence="3" key="1">
    <citation type="submission" date="2025-08" db="UniProtKB">
        <authorList>
            <consortium name="RefSeq"/>
        </authorList>
    </citation>
    <scope>IDENTIFICATION</scope>
</reference>
<name>A0AAJ6QNV6_9ACAR</name>
<dbReference type="GeneID" id="100909199"/>
<keyword evidence="2" id="KW-1185">Reference proteome</keyword>
<dbReference type="AlphaFoldDB" id="A0AAJ6QNV6"/>
<dbReference type="RefSeq" id="XP_003739012.1">
    <property type="nucleotide sequence ID" value="XM_003738964.1"/>
</dbReference>
<feature type="region of interest" description="Disordered" evidence="1">
    <location>
        <begin position="15"/>
        <end position="56"/>
    </location>
</feature>
<evidence type="ECO:0000313" key="3">
    <source>
        <dbReference type="RefSeq" id="XP_003739012.1"/>
    </source>
</evidence>
<feature type="region of interest" description="Disordered" evidence="1">
    <location>
        <begin position="148"/>
        <end position="215"/>
    </location>
</feature>
<dbReference type="Proteomes" id="UP000694867">
    <property type="component" value="Unplaced"/>
</dbReference>
<gene>
    <name evidence="3" type="primary">LOC100909199</name>
</gene>
<dbReference type="KEGG" id="goe:100909199"/>
<accession>A0AAJ6QNV6</accession>
<feature type="compositionally biased region" description="Polar residues" evidence="1">
    <location>
        <begin position="171"/>
        <end position="195"/>
    </location>
</feature>
<sequence length="215" mass="23751">MPRKAPEISILDMSVARSSASETTVESSIREVQATPDRSKSTTGKATRRRRQKENDVEELVEFTKLKGRQRIAASEALDKVIQGLPSLTDIKEEAIKTYKDKIESIDRILEILGDDASRVPLDALGDFTVLALDPKPFAVALEEAAKEYEMRSPEPSESKQMKETIRSKLKTSTSLTRVNSCVTPSGKKPSTSIAASKAAPRVRNEPTPLRNRGR</sequence>
<organism evidence="2 3">
    <name type="scientific">Galendromus occidentalis</name>
    <name type="common">western predatory mite</name>
    <dbReference type="NCBI Taxonomy" id="34638"/>
    <lineage>
        <taxon>Eukaryota</taxon>
        <taxon>Metazoa</taxon>
        <taxon>Ecdysozoa</taxon>
        <taxon>Arthropoda</taxon>
        <taxon>Chelicerata</taxon>
        <taxon>Arachnida</taxon>
        <taxon>Acari</taxon>
        <taxon>Parasitiformes</taxon>
        <taxon>Mesostigmata</taxon>
        <taxon>Gamasina</taxon>
        <taxon>Phytoseioidea</taxon>
        <taxon>Phytoseiidae</taxon>
        <taxon>Typhlodrominae</taxon>
        <taxon>Galendromus</taxon>
    </lineage>
</organism>
<evidence type="ECO:0000256" key="1">
    <source>
        <dbReference type="SAM" id="MobiDB-lite"/>
    </source>
</evidence>
<evidence type="ECO:0000313" key="2">
    <source>
        <dbReference type="Proteomes" id="UP000694867"/>
    </source>
</evidence>
<proteinExistence type="predicted"/>